<dbReference type="STRING" id="50990.A0A4Y7PJS6"/>
<gene>
    <name evidence="2" type="ORF">BD410DRAFT_845730</name>
</gene>
<name>A0A4Y7PJS6_9AGAM</name>
<reference evidence="2 3" key="1">
    <citation type="submission" date="2018-06" db="EMBL/GenBank/DDBJ databases">
        <title>A transcriptomic atlas of mushroom development highlights an independent origin of complex multicellularity.</title>
        <authorList>
            <consortium name="DOE Joint Genome Institute"/>
            <person name="Krizsan K."/>
            <person name="Almasi E."/>
            <person name="Merenyi Z."/>
            <person name="Sahu N."/>
            <person name="Viragh M."/>
            <person name="Koszo T."/>
            <person name="Mondo S."/>
            <person name="Kiss B."/>
            <person name="Balint B."/>
            <person name="Kues U."/>
            <person name="Barry K."/>
            <person name="Hegedus J.C."/>
            <person name="Henrissat B."/>
            <person name="Johnson J."/>
            <person name="Lipzen A."/>
            <person name="Ohm R."/>
            <person name="Nagy I."/>
            <person name="Pangilinan J."/>
            <person name="Yan J."/>
            <person name="Xiong Y."/>
            <person name="Grigoriev I.V."/>
            <person name="Hibbett D.S."/>
            <person name="Nagy L.G."/>
        </authorList>
    </citation>
    <scope>NUCLEOTIDE SEQUENCE [LARGE SCALE GENOMIC DNA]</scope>
    <source>
        <strain evidence="2 3">SZMC22713</strain>
    </source>
</reference>
<evidence type="ECO:0000313" key="3">
    <source>
        <dbReference type="Proteomes" id="UP000294933"/>
    </source>
</evidence>
<protein>
    <submittedName>
        <fullName evidence="2">Uncharacterized protein</fullName>
    </submittedName>
</protein>
<accession>A0A4Y7PJS6</accession>
<dbReference type="AlphaFoldDB" id="A0A4Y7PJS6"/>
<proteinExistence type="predicted"/>
<dbReference type="EMBL" id="ML170307">
    <property type="protein sequence ID" value="TDL14799.1"/>
    <property type="molecule type" value="Genomic_DNA"/>
</dbReference>
<feature type="region of interest" description="Disordered" evidence="1">
    <location>
        <begin position="496"/>
        <end position="533"/>
    </location>
</feature>
<dbReference type="Pfam" id="PF14441">
    <property type="entry name" value="OTT_1508_deam"/>
    <property type="match status" value="1"/>
</dbReference>
<organism evidence="2 3">
    <name type="scientific">Rickenella mellea</name>
    <dbReference type="NCBI Taxonomy" id="50990"/>
    <lineage>
        <taxon>Eukaryota</taxon>
        <taxon>Fungi</taxon>
        <taxon>Dikarya</taxon>
        <taxon>Basidiomycota</taxon>
        <taxon>Agaricomycotina</taxon>
        <taxon>Agaricomycetes</taxon>
        <taxon>Hymenochaetales</taxon>
        <taxon>Rickenellaceae</taxon>
        <taxon>Rickenella</taxon>
    </lineage>
</organism>
<sequence length="533" mass="58852">MSVIPTLNGVFAKIKGGVFHVKQPTRPQESKPLSVLHDLGRTLSKHSDYIMANQPSAMQHDVTAALAMLKNINWHDGEVQKHRPELNDAQIVEIRLLDIIANCLCTGVPGDVVATTFANIGTKPSLVVAKNRPPTPNEREIANKILEAALSKEKDFLLSTVIKYTGRNILNRIKKLRECIFKGETENVLNKFKVLEEDLEDYEPLDLTNEFPPGLVAEFPNVYGIKKGDISGTHAKTALKDAFIDIQKAVKKLGLQKEFDSNANNVEVLNKLDGTCTILVNSTFMKTRPDSDEFNQRFIRRLKKVTRNIGGLNEITRRYSKQPDRVHNLVWVNDLPGYVDINYPSVKLANTFQEALSIAKVPLPELAKGNWDHIPRFKGFRTKWPGASANAREIEPKLHCEVNVLASLAHLIKDEHGNPKKPDTLVIGCSKQSCLSCNLWFKEFNSKHGTKSTTSGSHGKPFPAWGLPGDDGANKLVFEEINKKLTAAVQVTLGPPMATAHNRSPSDDQASTDSDSGGTHAGNWGSTRRGGSG</sequence>
<dbReference type="VEuPathDB" id="FungiDB:BD410DRAFT_845730"/>
<feature type="compositionally biased region" description="Polar residues" evidence="1">
    <location>
        <begin position="501"/>
        <end position="517"/>
    </location>
</feature>
<dbReference type="Proteomes" id="UP000294933">
    <property type="component" value="Unassembled WGS sequence"/>
</dbReference>
<evidence type="ECO:0000313" key="2">
    <source>
        <dbReference type="EMBL" id="TDL14799.1"/>
    </source>
</evidence>
<keyword evidence="3" id="KW-1185">Reference proteome</keyword>
<evidence type="ECO:0000256" key="1">
    <source>
        <dbReference type="SAM" id="MobiDB-lite"/>
    </source>
</evidence>
<dbReference type="InterPro" id="IPR027796">
    <property type="entry name" value="OTT_1508_deam-like"/>
</dbReference>